<feature type="binding site" evidence="2">
    <location>
        <position position="36"/>
    </location>
    <ligand>
        <name>Mg(2+)</name>
        <dbReference type="ChEBI" id="CHEBI:18420"/>
        <label>3</label>
    </ligand>
</feature>
<feature type="binding site" evidence="2">
    <location>
        <position position="51"/>
    </location>
    <ligand>
        <name>Mg(2+)</name>
        <dbReference type="ChEBI" id="CHEBI:18420"/>
        <label>4</label>
    </ligand>
</feature>
<reference evidence="5 6" key="1">
    <citation type="submission" date="2024-02" db="EMBL/GenBank/DDBJ databases">
        <title>Roseibium algae sp. nov., isolated from marine alga (Grateloupia sp.), showing potential in myo-inositol conversion.</title>
        <authorList>
            <person name="Wang Y."/>
        </authorList>
    </citation>
    <scope>NUCLEOTIDE SEQUENCE [LARGE SCALE GENOMIC DNA]</scope>
    <source>
        <strain evidence="5 6">H3510</strain>
    </source>
</reference>
<comment type="catalytic activity">
    <reaction evidence="2">
        <text>thiamine phosphate + ATP = thiamine diphosphate + ADP</text>
        <dbReference type="Rhea" id="RHEA:15913"/>
        <dbReference type="ChEBI" id="CHEBI:30616"/>
        <dbReference type="ChEBI" id="CHEBI:37575"/>
        <dbReference type="ChEBI" id="CHEBI:58937"/>
        <dbReference type="ChEBI" id="CHEBI:456216"/>
        <dbReference type="EC" id="2.7.4.16"/>
    </reaction>
</comment>
<dbReference type="Pfam" id="PF02769">
    <property type="entry name" value="AIRS_C"/>
    <property type="match status" value="1"/>
</dbReference>
<dbReference type="PIRSF" id="PIRSF005303">
    <property type="entry name" value="Thiam_monoph_kin"/>
    <property type="match status" value="1"/>
</dbReference>
<feature type="binding site" evidence="2">
    <location>
        <position position="60"/>
    </location>
    <ligand>
        <name>substrate</name>
    </ligand>
</feature>
<comment type="caution">
    <text evidence="5">The sequence shown here is derived from an EMBL/GenBank/DDBJ whole genome shotgun (WGS) entry which is preliminary data.</text>
</comment>
<proteinExistence type="inferred from homology"/>
<dbReference type="InterPro" id="IPR016188">
    <property type="entry name" value="PurM-like_N"/>
</dbReference>
<keyword evidence="2" id="KW-0067">ATP-binding</keyword>
<dbReference type="EC" id="2.7.4.16" evidence="2"/>
<feature type="binding site" evidence="2">
    <location>
        <position position="81"/>
    </location>
    <ligand>
        <name>Mg(2+)</name>
        <dbReference type="ChEBI" id="CHEBI:18420"/>
        <label>3</label>
    </ligand>
</feature>
<feature type="binding site" evidence="2">
    <location>
        <position position="53"/>
    </location>
    <ligand>
        <name>Mg(2+)</name>
        <dbReference type="ChEBI" id="CHEBI:18420"/>
        <label>2</label>
    </ligand>
</feature>
<feature type="binding site" evidence="2">
    <location>
        <position position="81"/>
    </location>
    <ligand>
        <name>Mg(2+)</name>
        <dbReference type="ChEBI" id="CHEBI:18420"/>
        <label>4</label>
    </ligand>
</feature>
<feature type="binding site" evidence="2">
    <location>
        <position position="228"/>
    </location>
    <ligand>
        <name>Mg(2+)</name>
        <dbReference type="ChEBI" id="CHEBI:18420"/>
        <label>5</label>
    </ligand>
</feature>
<feature type="binding site" evidence="2">
    <location>
        <position position="155"/>
    </location>
    <ligand>
        <name>ATP</name>
        <dbReference type="ChEBI" id="CHEBI:30616"/>
    </ligand>
</feature>
<dbReference type="HAMAP" id="MF_02128">
    <property type="entry name" value="TMP_kinase"/>
    <property type="match status" value="1"/>
</dbReference>
<feature type="binding site" evidence="2">
    <location>
        <position position="227"/>
    </location>
    <ligand>
        <name>ATP</name>
        <dbReference type="ChEBI" id="CHEBI:30616"/>
    </ligand>
</feature>
<dbReference type="GO" id="GO:0009030">
    <property type="term" value="F:thiamine-phosphate kinase activity"/>
    <property type="evidence" value="ECO:0007669"/>
    <property type="project" value="UniProtKB-EC"/>
</dbReference>
<comment type="pathway">
    <text evidence="2">Cofactor biosynthesis; thiamine diphosphate biosynthesis; thiamine diphosphate from thiamine phosphate: step 1/1.</text>
</comment>
<feature type="binding site" evidence="2">
    <location>
        <position position="36"/>
    </location>
    <ligand>
        <name>Mg(2+)</name>
        <dbReference type="ChEBI" id="CHEBI:18420"/>
        <label>4</label>
    </ligand>
</feature>
<keyword evidence="2" id="KW-0479">Metal-binding</keyword>
<dbReference type="InterPro" id="IPR010918">
    <property type="entry name" value="PurM-like_C_dom"/>
</dbReference>
<feature type="binding site" evidence="2">
    <location>
        <position position="347"/>
    </location>
    <ligand>
        <name>substrate</name>
    </ligand>
</feature>
<feature type="binding site" evidence="2">
    <location>
        <position position="225"/>
    </location>
    <ligand>
        <name>Mg(2+)</name>
        <dbReference type="ChEBI" id="CHEBI:18420"/>
        <label>3</label>
    </ligand>
</feature>
<keyword evidence="2" id="KW-0547">Nucleotide-binding</keyword>
<dbReference type="RefSeq" id="WP_340273910.1">
    <property type="nucleotide sequence ID" value="NZ_JBAKIA010000004.1"/>
</dbReference>
<keyword evidence="2 5" id="KW-0418">Kinase</keyword>
<feature type="binding site" evidence="2">
    <location>
        <begin position="128"/>
        <end position="129"/>
    </location>
    <ligand>
        <name>ATP</name>
        <dbReference type="ChEBI" id="CHEBI:30616"/>
    </ligand>
</feature>
<feature type="binding site" evidence="2">
    <location>
        <position position="81"/>
    </location>
    <ligand>
        <name>Mg(2+)</name>
        <dbReference type="ChEBI" id="CHEBI:18420"/>
        <label>2</label>
    </ligand>
</feature>
<evidence type="ECO:0000256" key="1">
    <source>
        <dbReference type="ARBA" id="ARBA00022977"/>
    </source>
</evidence>
<protein>
    <recommendedName>
        <fullName evidence="2">Thiamine-monophosphate kinase</fullName>
        <shortName evidence="2">TMP kinase</shortName>
        <shortName evidence="2">Thiamine-phosphate kinase</shortName>
        <ecNumber evidence="2">2.7.4.16</ecNumber>
    </recommendedName>
</protein>
<evidence type="ECO:0000313" key="5">
    <source>
        <dbReference type="EMBL" id="MEJ8474201.1"/>
    </source>
</evidence>
<sequence>MTGEHPKGDRPHEFELIKRFFAPLASDPGSLGLTDDATVYTPHDGHELVLTKDMLAADVHFFADDPPEAIAAKALRVNLSDLAAKGAVPTAYLLGLGLPDDWSEDWLERFCSGLSGDQSAFNVVLVGGDTIRSGHGLQISVTAVGEVPTGKTVRRNGARAGDVLYVTGTIGDAAAGLKARLDHGFAKRMGLSDSQHRHILDRYLLPQPKVKLAGTIRDFASASMDISDGLLADAGHLAKASGIDLLLDLAAIPLSSALRALSKADEAIFHACLNGGDDYEILATVPADKAQAFEVAAKAIGCPVTRIGTVQAIKGEKGADRQAAVQLPTVHLQGPTGPIALNQFPGFRHF</sequence>
<comment type="caution">
    <text evidence="2">Lacks conserved residue(s) required for the propagation of feature annotation.</text>
</comment>
<evidence type="ECO:0000259" key="3">
    <source>
        <dbReference type="Pfam" id="PF00586"/>
    </source>
</evidence>
<evidence type="ECO:0000313" key="6">
    <source>
        <dbReference type="Proteomes" id="UP001385499"/>
    </source>
</evidence>
<dbReference type="SUPFAM" id="SSF55326">
    <property type="entry name" value="PurM N-terminal domain-like"/>
    <property type="match status" value="1"/>
</dbReference>
<feature type="binding site" evidence="2">
    <location>
        <position position="277"/>
    </location>
    <ligand>
        <name>substrate</name>
    </ligand>
</feature>
<dbReference type="SUPFAM" id="SSF56042">
    <property type="entry name" value="PurM C-terminal domain-like"/>
    <property type="match status" value="1"/>
</dbReference>
<dbReference type="InterPro" id="IPR036676">
    <property type="entry name" value="PurM-like_C_sf"/>
</dbReference>
<organism evidence="5 6">
    <name type="scientific">Roseibium algae</name>
    <dbReference type="NCBI Taxonomy" id="3123038"/>
    <lineage>
        <taxon>Bacteria</taxon>
        <taxon>Pseudomonadati</taxon>
        <taxon>Pseudomonadota</taxon>
        <taxon>Alphaproteobacteria</taxon>
        <taxon>Hyphomicrobiales</taxon>
        <taxon>Stappiaceae</taxon>
        <taxon>Roseibium</taxon>
    </lineage>
</organism>
<dbReference type="PANTHER" id="PTHR30270">
    <property type="entry name" value="THIAMINE-MONOPHOSPHATE KINASE"/>
    <property type="match status" value="1"/>
</dbReference>
<dbReference type="InterPro" id="IPR036921">
    <property type="entry name" value="PurM-like_N_sf"/>
</dbReference>
<keyword evidence="2 5" id="KW-0808">Transferase</keyword>
<dbReference type="Gene3D" id="3.30.1330.10">
    <property type="entry name" value="PurM-like, N-terminal domain"/>
    <property type="match status" value="1"/>
</dbReference>
<comment type="miscellaneous">
    <text evidence="2">Reaction mechanism of ThiL seems to utilize a direct, inline transfer of the gamma-phosphate of ATP to TMP rather than a phosphorylated enzyme intermediate.</text>
</comment>
<dbReference type="InterPro" id="IPR006283">
    <property type="entry name" value="ThiL-like"/>
</dbReference>
<gene>
    <name evidence="2 5" type="primary">thiL</name>
    <name evidence="5" type="ORF">V6575_08865</name>
</gene>
<evidence type="ECO:0000256" key="2">
    <source>
        <dbReference type="HAMAP-Rule" id="MF_02128"/>
    </source>
</evidence>
<accession>A0ABU8TJ75</accession>
<dbReference type="Proteomes" id="UP001385499">
    <property type="component" value="Unassembled WGS sequence"/>
</dbReference>
<feature type="binding site" evidence="2">
    <location>
        <position position="129"/>
    </location>
    <ligand>
        <name>Mg(2+)</name>
        <dbReference type="ChEBI" id="CHEBI:18420"/>
        <label>1</label>
    </ligand>
</feature>
<name>A0ABU8TJ75_9HYPH</name>
<dbReference type="CDD" id="cd02194">
    <property type="entry name" value="ThiL"/>
    <property type="match status" value="1"/>
</dbReference>
<feature type="domain" description="PurM-like N-terminal" evidence="3">
    <location>
        <begin position="35"/>
        <end position="147"/>
    </location>
</feature>
<feature type="binding site" evidence="2">
    <location>
        <position position="53"/>
    </location>
    <ligand>
        <name>Mg(2+)</name>
        <dbReference type="ChEBI" id="CHEBI:18420"/>
        <label>1</label>
    </ligand>
</feature>
<keyword evidence="1 2" id="KW-0784">Thiamine biosynthesis</keyword>
<keyword evidence="6" id="KW-1185">Reference proteome</keyword>
<comment type="function">
    <text evidence="2">Catalyzes the ATP-dependent phosphorylation of thiamine-monophosphate (TMP) to form thiamine-pyrophosphate (TPP), the active form of vitamin B1.</text>
</comment>
<feature type="domain" description="PurM-like C-terminal" evidence="4">
    <location>
        <begin position="159"/>
        <end position="315"/>
    </location>
</feature>
<comment type="similarity">
    <text evidence="2">Belongs to the thiamine-monophosphate kinase family.</text>
</comment>
<dbReference type="PANTHER" id="PTHR30270:SF0">
    <property type="entry name" value="THIAMINE-MONOPHOSPHATE KINASE"/>
    <property type="match status" value="1"/>
</dbReference>
<dbReference type="EMBL" id="JBAKIA010000004">
    <property type="protein sequence ID" value="MEJ8474201.1"/>
    <property type="molecule type" value="Genomic_DNA"/>
</dbReference>
<dbReference type="Gene3D" id="3.90.650.10">
    <property type="entry name" value="PurM-like C-terminal domain"/>
    <property type="match status" value="1"/>
</dbReference>
<evidence type="ECO:0000259" key="4">
    <source>
        <dbReference type="Pfam" id="PF02769"/>
    </source>
</evidence>
<dbReference type="NCBIfam" id="TIGR01379">
    <property type="entry name" value="thiL"/>
    <property type="match status" value="1"/>
</dbReference>
<keyword evidence="2" id="KW-0460">Magnesium</keyword>
<dbReference type="Pfam" id="PF00586">
    <property type="entry name" value="AIRS"/>
    <property type="match status" value="1"/>
</dbReference>